<evidence type="ECO:0000313" key="2">
    <source>
        <dbReference type="Proteomes" id="UP000094236"/>
    </source>
</evidence>
<dbReference type="AlphaFoldDB" id="A0A1E4U3M2"/>
<evidence type="ECO:0000313" key="1">
    <source>
        <dbReference type="EMBL" id="ODV98508.1"/>
    </source>
</evidence>
<organism evidence="1 2">
    <name type="scientific">Pachysolen tannophilus NRRL Y-2460</name>
    <dbReference type="NCBI Taxonomy" id="669874"/>
    <lineage>
        <taxon>Eukaryota</taxon>
        <taxon>Fungi</taxon>
        <taxon>Dikarya</taxon>
        <taxon>Ascomycota</taxon>
        <taxon>Saccharomycotina</taxon>
        <taxon>Pichiomycetes</taxon>
        <taxon>Pachysolenaceae</taxon>
        <taxon>Pachysolen</taxon>
    </lineage>
</organism>
<protein>
    <submittedName>
        <fullName evidence="1">Uncharacterized protein</fullName>
    </submittedName>
</protein>
<proteinExistence type="predicted"/>
<accession>A0A1E4U3M2</accession>
<sequence length="74" mass="8973">MYVVFPIFNKRYINKTVTVIVVVTCLSPNNQASYYYYVYDDQWYSHDSSHCTYKFDYSQLNALIIRQLAKCRYF</sequence>
<reference evidence="2" key="1">
    <citation type="submission" date="2016-05" db="EMBL/GenBank/DDBJ databases">
        <title>Comparative genomics of biotechnologically important yeasts.</title>
        <authorList>
            <consortium name="DOE Joint Genome Institute"/>
            <person name="Riley R."/>
            <person name="Haridas S."/>
            <person name="Wolfe K.H."/>
            <person name="Lopes M.R."/>
            <person name="Hittinger C.T."/>
            <person name="Goker M."/>
            <person name="Salamov A."/>
            <person name="Wisecaver J."/>
            <person name="Long T.M."/>
            <person name="Aerts A.L."/>
            <person name="Barry K."/>
            <person name="Choi C."/>
            <person name="Clum A."/>
            <person name="Coughlan A.Y."/>
            <person name="Deshpande S."/>
            <person name="Douglass A.P."/>
            <person name="Hanson S.J."/>
            <person name="Klenk H.-P."/>
            <person name="Labutti K."/>
            <person name="Lapidus A."/>
            <person name="Lindquist E."/>
            <person name="Lipzen A."/>
            <person name="Meier-Kolthoff J.P."/>
            <person name="Ohm R.A."/>
            <person name="Otillar R.P."/>
            <person name="Pangilinan J."/>
            <person name="Peng Y."/>
            <person name="Rokas A."/>
            <person name="Rosa C.A."/>
            <person name="Scheuner C."/>
            <person name="Sibirny A.A."/>
            <person name="Slot J.C."/>
            <person name="Stielow J.B."/>
            <person name="Sun H."/>
            <person name="Kurtzman C.P."/>
            <person name="Blackwell M."/>
            <person name="Grigoriev I.V."/>
            <person name="Jeffries T.W."/>
        </authorList>
    </citation>
    <scope>NUCLEOTIDE SEQUENCE [LARGE SCALE GENOMIC DNA]</scope>
    <source>
        <strain evidence="2">NRRL Y-2460</strain>
    </source>
</reference>
<dbReference type="Proteomes" id="UP000094236">
    <property type="component" value="Unassembled WGS sequence"/>
</dbReference>
<keyword evidence="2" id="KW-1185">Reference proteome</keyword>
<dbReference type="EMBL" id="KV454011">
    <property type="protein sequence ID" value="ODV98508.1"/>
    <property type="molecule type" value="Genomic_DNA"/>
</dbReference>
<gene>
    <name evidence="1" type="ORF">PACTADRAFT_48253</name>
</gene>
<name>A0A1E4U3M2_PACTA</name>